<dbReference type="Proteomes" id="UP000324748">
    <property type="component" value="Unassembled WGS sequence"/>
</dbReference>
<organism evidence="2 3">
    <name type="scientific">Puccinia graminis f. sp. tritici</name>
    <dbReference type="NCBI Taxonomy" id="56615"/>
    <lineage>
        <taxon>Eukaryota</taxon>
        <taxon>Fungi</taxon>
        <taxon>Dikarya</taxon>
        <taxon>Basidiomycota</taxon>
        <taxon>Pucciniomycotina</taxon>
        <taxon>Pucciniomycetes</taxon>
        <taxon>Pucciniales</taxon>
        <taxon>Pucciniaceae</taxon>
        <taxon>Puccinia</taxon>
    </lineage>
</organism>
<feature type="compositionally biased region" description="Polar residues" evidence="1">
    <location>
        <begin position="56"/>
        <end position="67"/>
    </location>
</feature>
<dbReference type="AlphaFoldDB" id="A0A5B0R255"/>
<accession>A0A5B0R255</accession>
<name>A0A5B0R255_PUCGR</name>
<comment type="caution">
    <text evidence="2">The sequence shown here is derived from an EMBL/GenBank/DDBJ whole genome shotgun (WGS) entry which is preliminary data.</text>
</comment>
<feature type="region of interest" description="Disordered" evidence="1">
    <location>
        <begin position="1"/>
        <end position="23"/>
    </location>
</feature>
<proteinExistence type="predicted"/>
<protein>
    <submittedName>
        <fullName evidence="2">Uncharacterized protein</fullName>
    </submittedName>
</protein>
<feature type="region of interest" description="Disordered" evidence="1">
    <location>
        <begin position="56"/>
        <end position="77"/>
    </location>
</feature>
<dbReference type="EMBL" id="VSWC01000001">
    <property type="protein sequence ID" value="KAA1119004.1"/>
    <property type="molecule type" value="Genomic_DNA"/>
</dbReference>
<evidence type="ECO:0000313" key="2">
    <source>
        <dbReference type="EMBL" id="KAA1119004.1"/>
    </source>
</evidence>
<reference evidence="2 3" key="1">
    <citation type="submission" date="2019-05" db="EMBL/GenBank/DDBJ databases">
        <title>Emergence of the Ug99 lineage of the wheat stem rust pathogen through somatic hybridization.</title>
        <authorList>
            <person name="Li F."/>
            <person name="Upadhyaya N.M."/>
            <person name="Sperschneider J."/>
            <person name="Matny O."/>
            <person name="Nguyen-Phuc H."/>
            <person name="Mago R."/>
            <person name="Raley C."/>
            <person name="Miller M.E."/>
            <person name="Silverstein K.A.T."/>
            <person name="Henningsen E."/>
            <person name="Hirsch C.D."/>
            <person name="Visser B."/>
            <person name="Pretorius Z.A."/>
            <person name="Steffenson B.J."/>
            <person name="Schwessinger B."/>
            <person name="Dodds P.N."/>
            <person name="Figueroa M."/>
        </authorList>
    </citation>
    <scope>NUCLEOTIDE SEQUENCE [LARGE SCALE GENOMIC DNA]</scope>
    <source>
        <strain evidence="2">21-0</strain>
    </source>
</reference>
<gene>
    <name evidence="2" type="ORF">PGT21_012515</name>
</gene>
<evidence type="ECO:0000256" key="1">
    <source>
        <dbReference type="SAM" id="MobiDB-lite"/>
    </source>
</evidence>
<sequence>MYHALPTKLIDPDSDSASKGNLSPSVPNLKRMVYYPVSIFKSTVFCVEDDSASSSTVEAKLLQQEQSFRPHDRKPRM</sequence>
<keyword evidence="3" id="KW-1185">Reference proteome</keyword>
<evidence type="ECO:0000313" key="3">
    <source>
        <dbReference type="Proteomes" id="UP000324748"/>
    </source>
</evidence>